<accession>A0A1J5P4W0</accession>
<name>A0A1J5P4W0_9ZZZZ</name>
<protein>
    <recommendedName>
        <fullName evidence="3">Recombinase A</fullName>
    </recommendedName>
</protein>
<dbReference type="EMBL" id="MLJW01006758">
    <property type="protein sequence ID" value="OIQ66214.1"/>
    <property type="molecule type" value="Genomic_DNA"/>
</dbReference>
<proteinExistence type="predicted"/>
<evidence type="ECO:0000313" key="2">
    <source>
        <dbReference type="EMBL" id="OIQ66214.1"/>
    </source>
</evidence>
<reference evidence="2" key="1">
    <citation type="submission" date="2016-10" db="EMBL/GenBank/DDBJ databases">
        <title>Sequence of Gallionella enrichment culture.</title>
        <authorList>
            <person name="Poehlein A."/>
            <person name="Muehling M."/>
            <person name="Daniel R."/>
        </authorList>
    </citation>
    <scope>NUCLEOTIDE SEQUENCE</scope>
</reference>
<evidence type="ECO:0000256" key="1">
    <source>
        <dbReference type="SAM" id="MobiDB-lite"/>
    </source>
</evidence>
<sequence>MVAGSTSLLLALVSEASRAGSWVAMVGLDGVGLLAAEEVGVVLTRLALVPDPGAQAAVVVAALIDGMDVVVLGPRVGLTGADRRRLMARARERGSVLVSTAPWAGASLVLTVERQQWSGLGAGDGRLRAQQVTVRRNGRGRAAVPLRREVVLRGGSVRAATATGSNDLRGSGSGGEPTGALRLVG</sequence>
<evidence type="ECO:0008006" key="3">
    <source>
        <dbReference type="Google" id="ProtNLM"/>
    </source>
</evidence>
<comment type="caution">
    <text evidence="2">The sequence shown here is derived from an EMBL/GenBank/DDBJ whole genome shotgun (WGS) entry which is preliminary data.</text>
</comment>
<dbReference type="AlphaFoldDB" id="A0A1J5P4W0"/>
<feature type="region of interest" description="Disordered" evidence="1">
    <location>
        <begin position="161"/>
        <end position="185"/>
    </location>
</feature>
<gene>
    <name evidence="2" type="ORF">GALL_522190</name>
</gene>
<organism evidence="2">
    <name type="scientific">mine drainage metagenome</name>
    <dbReference type="NCBI Taxonomy" id="410659"/>
    <lineage>
        <taxon>unclassified sequences</taxon>
        <taxon>metagenomes</taxon>
        <taxon>ecological metagenomes</taxon>
    </lineage>
</organism>